<keyword evidence="3" id="KW-0813">Transport</keyword>
<dbReference type="GO" id="GO:0043190">
    <property type="term" value="C:ATP-binding cassette (ABC) transporter complex"/>
    <property type="evidence" value="ECO:0007669"/>
    <property type="project" value="InterPro"/>
</dbReference>
<gene>
    <name evidence="8" type="ORF">IO98_23295</name>
</gene>
<dbReference type="PROSITE" id="PS51257">
    <property type="entry name" value="PROKAR_LIPOPROTEIN"/>
    <property type="match status" value="1"/>
</dbReference>
<dbReference type="Gene3D" id="3.40.190.10">
    <property type="entry name" value="Periplasmic binding protein-like II"/>
    <property type="match status" value="1"/>
</dbReference>
<name>A0A084JB81_9FIRM</name>
<dbReference type="PANTHER" id="PTHR30290">
    <property type="entry name" value="PERIPLASMIC BINDING COMPONENT OF ABC TRANSPORTER"/>
    <property type="match status" value="1"/>
</dbReference>
<dbReference type="InterPro" id="IPR000914">
    <property type="entry name" value="SBP_5_dom"/>
</dbReference>
<evidence type="ECO:0000256" key="4">
    <source>
        <dbReference type="ARBA" id="ARBA00022729"/>
    </source>
</evidence>
<evidence type="ECO:0000256" key="2">
    <source>
        <dbReference type="ARBA" id="ARBA00005695"/>
    </source>
</evidence>
<comment type="caution">
    <text evidence="8">The sequence shown here is derived from an EMBL/GenBank/DDBJ whole genome shotgun (WGS) entry which is preliminary data.</text>
</comment>
<dbReference type="Proteomes" id="UP000028525">
    <property type="component" value="Unassembled WGS sequence"/>
</dbReference>
<dbReference type="InterPro" id="IPR030678">
    <property type="entry name" value="Peptide/Ni-bd"/>
</dbReference>
<dbReference type="InterPro" id="IPR039424">
    <property type="entry name" value="SBP_5"/>
</dbReference>
<dbReference type="PIRSF" id="PIRSF002741">
    <property type="entry name" value="MppA"/>
    <property type="match status" value="1"/>
</dbReference>
<comment type="similarity">
    <text evidence="2">Belongs to the bacterial solute-binding protein 5 family.</text>
</comment>
<feature type="region of interest" description="Disordered" evidence="5">
    <location>
        <begin position="27"/>
        <end position="52"/>
    </location>
</feature>
<accession>A0A084JB81</accession>
<evidence type="ECO:0000313" key="9">
    <source>
        <dbReference type="Proteomes" id="UP000028525"/>
    </source>
</evidence>
<dbReference type="FunFam" id="3.10.105.10:FF:000001">
    <property type="entry name" value="Oligopeptide ABC transporter, oligopeptide-binding protein"/>
    <property type="match status" value="1"/>
</dbReference>
<dbReference type="GO" id="GO:0030288">
    <property type="term" value="C:outer membrane-bounded periplasmic space"/>
    <property type="evidence" value="ECO:0007669"/>
    <property type="project" value="UniProtKB-ARBA"/>
</dbReference>
<organism evidence="8 9">
    <name type="scientific">Lacrimispora celerecrescens</name>
    <dbReference type="NCBI Taxonomy" id="29354"/>
    <lineage>
        <taxon>Bacteria</taxon>
        <taxon>Bacillati</taxon>
        <taxon>Bacillota</taxon>
        <taxon>Clostridia</taxon>
        <taxon>Lachnospirales</taxon>
        <taxon>Lachnospiraceae</taxon>
        <taxon>Lacrimispora</taxon>
    </lineage>
</organism>
<dbReference type="AlphaFoldDB" id="A0A084JB81"/>
<comment type="subcellular location">
    <subcellularLocation>
        <location evidence="1">Cell envelope</location>
    </subcellularLocation>
</comment>
<proteinExistence type="inferred from homology"/>
<dbReference type="EMBL" id="JPME01000047">
    <property type="protein sequence ID" value="KEZ86215.1"/>
    <property type="molecule type" value="Genomic_DNA"/>
</dbReference>
<keyword evidence="4 6" id="KW-0732">Signal</keyword>
<dbReference type="GO" id="GO:1904680">
    <property type="term" value="F:peptide transmembrane transporter activity"/>
    <property type="evidence" value="ECO:0007669"/>
    <property type="project" value="TreeGrafter"/>
</dbReference>
<dbReference type="CDD" id="cd08504">
    <property type="entry name" value="PBP2_OppA"/>
    <property type="match status" value="1"/>
</dbReference>
<dbReference type="Gene3D" id="3.90.76.10">
    <property type="entry name" value="Dipeptide-binding Protein, Domain 1"/>
    <property type="match status" value="1"/>
</dbReference>
<evidence type="ECO:0000256" key="1">
    <source>
        <dbReference type="ARBA" id="ARBA00004196"/>
    </source>
</evidence>
<evidence type="ECO:0000256" key="5">
    <source>
        <dbReference type="SAM" id="MobiDB-lite"/>
    </source>
</evidence>
<dbReference type="FunFam" id="3.90.76.10:FF:000001">
    <property type="entry name" value="Oligopeptide ABC transporter substrate-binding protein"/>
    <property type="match status" value="1"/>
</dbReference>
<protein>
    <submittedName>
        <fullName evidence="8">ABC transporter substrate-binding protein</fullName>
    </submittedName>
</protein>
<feature type="signal peptide" evidence="6">
    <location>
        <begin position="1"/>
        <end position="20"/>
    </location>
</feature>
<dbReference type="SUPFAM" id="SSF53850">
    <property type="entry name" value="Periplasmic binding protein-like II"/>
    <property type="match status" value="1"/>
</dbReference>
<reference evidence="8 9" key="1">
    <citation type="submission" date="2014-07" db="EMBL/GenBank/DDBJ databases">
        <title>Draft genome of Clostridium celerecrescens 152B isolated from sediments associated with methane hydrate from Krishna Godavari basin.</title>
        <authorList>
            <person name="Honkalas V.S."/>
            <person name="Dabir A.P."/>
            <person name="Arora P."/>
            <person name="Dhakephalkar P.K."/>
        </authorList>
    </citation>
    <scope>NUCLEOTIDE SEQUENCE [LARGE SCALE GENOMIC DNA]</scope>
    <source>
        <strain evidence="8 9">152B</strain>
    </source>
</reference>
<feature type="domain" description="Solute-binding protein family 5" evidence="7">
    <location>
        <begin position="102"/>
        <end position="478"/>
    </location>
</feature>
<evidence type="ECO:0000259" key="7">
    <source>
        <dbReference type="Pfam" id="PF00496"/>
    </source>
</evidence>
<evidence type="ECO:0000313" key="8">
    <source>
        <dbReference type="EMBL" id="KEZ86215.1"/>
    </source>
</evidence>
<evidence type="ECO:0000256" key="6">
    <source>
        <dbReference type="SAM" id="SignalP"/>
    </source>
</evidence>
<dbReference type="OrthoDB" id="9801912at2"/>
<sequence length="558" mass="61232">MKKRVLALGTVACLAIGALTGCGFTGSNSSPTTGGSSESAASTEAASNKTEAPATGDQILSVYANAEIKTLVQWAASDNQSSKVNNNAFEGLLRLDQNHDAQPALAESYDVSDDKLTYTFHLRDGLQWSDGTPLTANDFVFAWLKQMSAEATNGYSFIMTDYIVNGAEYNEGKASAEEVGVKALDDKTFQVTLKAPTPYFSRLTVLCQFFPLNEAYVTSKGDQYGLSAENMIYCGPYVITSYDPAVGATLKKNDKYWDAANVKVENAQVRVMKDASAALNAYLANELSQVALDSANVAAYQNNPEFSSKSEFRTEYLQFSLSNPVMANKNIRRAVSMAIDRETLVKAILADGSAPSAGLIAEGMYGNESKSFRDLNGNICQFDPEQAKKYWEEGCKELGQTPTLTLLVRDDSVTKAVATYIQSELNKNLGIDIVIDTKTVQARNELMDNDNYMFASTAWGADYDDAMTYLDLWTNGTPYRGSYQNEEYNKLINDARVETDDAKRLDMLLQAENLLIDEDVIVAPLYHRGSATLTKSNVKGLINHPFGPDVEFKYAYFE</sequence>
<dbReference type="GO" id="GO:0015833">
    <property type="term" value="P:peptide transport"/>
    <property type="evidence" value="ECO:0007669"/>
    <property type="project" value="TreeGrafter"/>
</dbReference>
<evidence type="ECO:0000256" key="3">
    <source>
        <dbReference type="ARBA" id="ARBA00022448"/>
    </source>
</evidence>
<dbReference type="Gene3D" id="3.10.105.10">
    <property type="entry name" value="Dipeptide-binding Protein, Domain 3"/>
    <property type="match status" value="1"/>
</dbReference>
<dbReference type="STRING" id="29354.IO98_23295"/>
<dbReference type="Pfam" id="PF00496">
    <property type="entry name" value="SBP_bac_5"/>
    <property type="match status" value="1"/>
</dbReference>
<dbReference type="PANTHER" id="PTHR30290:SF10">
    <property type="entry name" value="PERIPLASMIC OLIGOPEPTIDE-BINDING PROTEIN-RELATED"/>
    <property type="match status" value="1"/>
</dbReference>
<dbReference type="RefSeq" id="WP_038285041.1">
    <property type="nucleotide sequence ID" value="NZ_JPME01000047.1"/>
</dbReference>
<feature type="chain" id="PRO_5039045587" evidence="6">
    <location>
        <begin position="21"/>
        <end position="558"/>
    </location>
</feature>
<keyword evidence="9" id="KW-1185">Reference proteome</keyword>